<reference evidence="1 2" key="1">
    <citation type="submission" date="2016-09" db="EMBL/GenBank/DDBJ databases">
        <title>Rhizobium sp. nov., a novel species isolated from the rice rhizosphere.</title>
        <authorList>
            <person name="Zhao J."/>
            <person name="Zhang X."/>
        </authorList>
    </citation>
    <scope>NUCLEOTIDE SEQUENCE [LARGE SCALE GENOMIC DNA]</scope>
    <source>
        <strain evidence="1 2">MH17</strain>
    </source>
</reference>
<accession>A0A1Q9AMH0</accession>
<comment type="caution">
    <text evidence="1">The sequence shown here is derived from an EMBL/GenBank/DDBJ whole genome shotgun (WGS) entry which is preliminary data.</text>
</comment>
<protein>
    <recommendedName>
        <fullName evidence="3">DUF1127 domain-containing protein</fullName>
    </recommendedName>
</protein>
<evidence type="ECO:0000313" key="1">
    <source>
        <dbReference type="EMBL" id="OLP56591.1"/>
    </source>
</evidence>
<gene>
    <name evidence="1" type="ORF">BJF92_10865</name>
</gene>
<evidence type="ECO:0008006" key="3">
    <source>
        <dbReference type="Google" id="ProtNLM"/>
    </source>
</evidence>
<dbReference type="RefSeq" id="WP_075633607.1">
    <property type="nucleotide sequence ID" value="NZ_MKIO01000021.1"/>
</dbReference>
<evidence type="ECO:0000313" key="2">
    <source>
        <dbReference type="Proteomes" id="UP000186143"/>
    </source>
</evidence>
<dbReference type="Proteomes" id="UP000186143">
    <property type="component" value="Unassembled WGS sequence"/>
</dbReference>
<name>A0A1Q9AMH0_9HYPH</name>
<dbReference type="AlphaFoldDB" id="A0A1Q9AMH0"/>
<dbReference type="EMBL" id="MKIO01000021">
    <property type="protein sequence ID" value="OLP56591.1"/>
    <property type="molecule type" value="Genomic_DNA"/>
</dbReference>
<organism evidence="1 2">
    <name type="scientific">Xaviernesmea rhizosphaerae</name>
    <dbReference type="NCBI Taxonomy" id="1672749"/>
    <lineage>
        <taxon>Bacteria</taxon>
        <taxon>Pseudomonadati</taxon>
        <taxon>Pseudomonadota</taxon>
        <taxon>Alphaproteobacteria</taxon>
        <taxon>Hyphomicrobiales</taxon>
        <taxon>Rhizobiaceae</taxon>
        <taxon>Rhizobium/Agrobacterium group</taxon>
        <taxon>Xaviernesmea</taxon>
    </lineage>
</organism>
<sequence>MKILMDAPLRLPPYAGQKNRQAVVLPFAGQTSLPRGCDHPMPQRDAGSEGRAQRLVWRSLWASLRQGLRRRAERQALARQLRRLPDHLLADLGIDAEGNHNEIR</sequence>
<proteinExistence type="predicted"/>